<protein>
    <submittedName>
        <fullName evidence="2">Uncharacterized protein</fullName>
    </submittedName>
</protein>
<name>A0A3S5CVC0_9PLAT</name>
<dbReference type="Proteomes" id="UP000784294">
    <property type="component" value="Unassembled WGS sequence"/>
</dbReference>
<comment type="caution">
    <text evidence="2">The sequence shown here is derived from an EMBL/GenBank/DDBJ whole genome shotgun (WGS) entry which is preliminary data.</text>
</comment>
<evidence type="ECO:0000313" key="2">
    <source>
        <dbReference type="EMBL" id="VEL42038.1"/>
    </source>
</evidence>
<evidence type="ECO:0000256" key="1">
    <source>
        <dbReference type="SAM" id="MobiDB-lite"/>
    </source>
</evidence>
<evidence type="ECO:0000313" key="3">
    <source>
        <dbReference type="Proteomes" id="UP000784294"/>
    </source>
</evidence>
<dbReference type="EMBL" id="CAAALY010272299">
    <property type="protein sequence ID" value="VEL42038.1"/>
    <property type="molecule type" value="Genomic_DNA"/>
</dbReference>
<dbReference type="AlphaFoldDB" id="A0A3S5CVC0"/>
<reference evidence="2" key="1">
    <citation type="submission" date="2018-11" db="EMBL/GenBank/DDBJ databases">
        <authorList>
            <consortium name="Pathogen Informatics"/>
        </authorList>
    </citation>
    <scope>NUCLEOTIDE SEQUENCE</scope>
</reference>
<gene>
    <name evidence="2" type="ORF">PXEA_LOCUS35478</name>
</gene>
<feature type="region of interest" description="Disordered" evidence="1">
    <location>
        <begin position="71"/>
        <end position="105"/>
    </location>
</feature>
<sequence>MDNFYGISLNGLCLDRLIIRDCSFSMQALFGLVRWFRYLLAFDLAFPFESILSARVKALAQLRNSLPLPTPTSTQKIVADSSEPEPTSCLSENTTSTLSHTPDEPGITLELSDQEDPALKFSLPNGHTEFTKDPVSSHSIDYTVRVSSSSASGSFGTANIAKRTTNSGCHGGSLVSSRGSSMRSLLPRCPRLFSGESSTHKFYFLALFAL</sequence>
<accession>A0A3S5CVC0</accession>
<organism evidence="2 3">
    <name type="scientific">Protopolystoma xenopodis</name>
    <dbReference type="NCBI Taxonomy" id="117903"/>
    <lineage>
        <taxon>Eukaryota</taxon>
        <taxon>Metazoa</taxon>
        <taxon>Spiralia</taxon>
        <taxon>Lophotrochozoa</taxon>
        <taxon>Platyhelminthes</taxon>
        <taxon>Monogenea</taxon>
        <taxon>Polyopisthocotylea</taxon>
        <taxon>Polystomatidea</taxon>
        <taxon>Polystomatidae</taxon>
        <taxon>Protopolystoma</taxon>
    </lineage>
</organism>
<feature type="compositionally biased region" description="Polar residues" evidence="1">
    <location>
        <begin position="84"/>
        <end position="100"/>
    </location>
</feature>
<proteinExistence type="predicted"/>
<keyword evidence="3" id="KW-1185">Reference proteome</keyword>